<dbReference type="GO" id="GO:0008270">
    <property type="term" value="F:zinc ion binding"/>
    <property type="evidence" value="ECO:0007669"/>
    <property type="project" value="UniProtKB-KW"/>
</dbReference>
<dbReference type="Gene3D" id="3.80.10.10">
    <property type="entry name" value="Ribonuclease Inhibitor"/>
    <property type="match status" value="3"/>
</dbReference>
<feature type="compositionally biased region" description="Basic and acidic residues" evidence="6">
    <location>
        <begin position="1443"/>
        <end position="1462"/>
    </location>
</feature>
<evidence type="ECO:0000259" key="9">
    <source>
        <dbReference type="PROSITE" id="PS51061"/>
    </source>
</evidence>
<dbReference type="EMBL" id="BRYA01000568">
    <property type="protein sequence ID" value="GMI23404.1"/>
    <property type="molecule type" value="Genomic_DNA"/>
</dbReference>
<feature type="domain" description="C3H1-type" evidence="7">
    <location>
        <begin position="1145"/>
        <end position="1171"/>
    </location>
</feature>
<dbReference type="InterPro" id="IPR036867">
    <property type="entry name" value="R3H_dom_sf"/>
</dbReference>
<evidence type="ECO:0000259" key="7">
    <source>
        <dbReference type="PROSITE" id="PS50103"/>
    </source>
</evidence>
<feature type="region of interest" description="Disordered" evidence="6">
    <location>
        <begin position="381"/>
        <end position="403"/>
    </location>
</feature>
<evidence type="ECO:0000256" key="4">
    <source>
        <dbReference type="PROSITE-ProRule" id="PRU00322"/>
    </source>
</evidence>
<feature type="zinc finger region" description="C3H1-type" evidence="5">
    <location>
        <begin position="1145"/>
        <end position="1171"/>
    </location>
</feature>
<evidence type="ECO:0000313" key="11">
    <source>
        <dbReference type="Proteomes" id="UP001165065"/>
    </source>
</evidence>
<dbReference type="PROSITE" id="PS01358">
    <property type="entry name" value="ZF_RANBP2_1"/>
    <property type="match status" value="1"/>
</dbReference>
<evidence type="ECO:0000256" key="6">
    <source>
        <dbReference type="SAM" id="MobiDB-lite"/>
    </source>
</evidence>
<dbReference type="Proteomes" id="UP001165065">
    <property type="component" value="Unassembled WGS sequence"/>
</dbReference>
<dbReference type="InterPro" id="IPR001374">
    <property type="entry name" value="R3H_dom"/>
</dbReference>
<dbReference type="PROSITE" id="PS50199">
    <property type="entry name" value="ZF_RANBP2_2"/>
    <property type="match status" value="1"/>
</dbReference>
<keyword evidence="2 4" id="KW-0863">Zinc-finger</keyword>
<dbReference type="PROSITE" id="PS51061">
    <property type="entry name" value="R3H"/>
    <property type="match status" value="1"/>
</dbReference>
<feature type="region of interest" description="Disordered" evidence="6">
    <location>
        <begin position="938"/>
        <end position="963"/>
    </location>
</feature>
<dbReference type="SUPFAM" id="SSF90209">
    <property type="entry name" value="Ran binding protein zinc finger-like"/>
    <property type="match status" value="1"/>
</dbReference>
<sequence>MPHSIPTLCDLSYEAVLVGLGSGYPCLETADIDEQFFNEMLHTASKRRLLTDKFLNALCASGTPPPSLFLERREVDVRHVLKPPRNPHYQHSSSHPNSTFSSSSEMLYTCISSLTLSNFGSSTYNDDDISSVLSNISRLSSSLQEISLNKLPQTLSSGSLKNLFQHCPLTTFQCTNLSVTDGSFLEALITTPLHTLHMSKISNVNDTDFHCLITNPPATLSSLNLSSTNVANLTFTALATRPLPLLSSLSLSSSSLSLPPLTRILENLSSSLKTLDIRSTPLIDRGSSLFRLLTDASILPCLTSLSLTLYFFSEELLPPDSEVTEDDEDYEVFQDSADAQDDSEEPHATPQFELPDDLWMCPHCTLINDIFNERCEACNGKRRDPNATASTTGIPSPSTPTRPQFALLPISQDLTTLNIDLIIDDEKSRLIDAQYFVNRNPDAAPPPLSSPVAQNSPSPSASHLRPTPISSKAATSFFTALSACLPSTLLEFSFTVGNSNESPPTDDLQAPSNLLPYTPSFSLTTTSATNLAKASPGITTLRLNSLRLPSPSPFSTLISSLPSLSNLTVTSHNKIGKTTSTSDLLTALSSSTNSIADLQLIVRNPPMPAPNALITTEYLNNPKNHQSHAEVMLSSPTLVRLWIDGSFHTERLTMETPSLERLHISNCHTLLYFSFNNPSICTNLRDMRISNNTSLLPQTISSLHTPNLKRLEIDKIAGLNDFQLGELTSKAINTLLTLRLKSCRTLSDCRCWLSNAGFRPLCVLDLEKPSASFDLLTLCYLLESASNLRELRITHASGLGEVICATAAPTLSDTNILGMSTVSLTPNSNLLSTPSTNGTSAFSPESALHSNSALGAGAMDEEVGEHLGLRGIQRILHDFVNNGSAGQDYGFPPTLSAYQRKIVHQVAERLDLEHESIKLKSSGSKIVKVKKKRRVPIVGGLDQSQNADASNTSDNAASAPPLGSLSSALEQHVQQEREQQQSQQDHYREQYMNEYASAANMGSMWANNSPPALSNLAERERRDSTVNFNIDDIEEFSDDGGGKQGPDEDEDEDLFQLEEETVLPPAAPAAPASPEATPPLSRSSRRASRKAEKEQRRKMRVGSNVDGDEDDGSFDKILQCEVPPHVNHKFIKRMTAVAHQLPRDGKGRPICLLHIRGMCSNRSCKYAHFEMKKERDMKKFGALIDFVTSSCIGGRGAGGKDNGDRTSPVLMSPSTPHSYGSAEGESYMERYLGGSSSGKKKSKRDKQREHWEKDNVDRSGTSPKSEGGTSPGSLGISPKILEWGGGGGIGGKGVEMPPPLSCGNLLSLSLNDCENIRIMCFSAPSLARFVAKRCPKLTTLDLFAPVLNTLDMSGNEMLGTIPLHEKSLRGLRVAKLTGCKLLNETFIHKMVNHCKALRQLHIYGSGAAAAAANARGRTKVKTKKGLEKMRKENSKLTIVTTKDQMKRSNKKDAEMLPEESTRFELTSP</sequence>
<feature type="compositionally biased region" description="Low complexity" evidence="6">
    <location>
        <begin position="1069"/>
        <end position="1082"/>
    </location>
</feature>
<feature type="compositionally biased region" description="Basic and acidic residues" evidence="6">
    <location>
        <begin position="1246"/>
        <end position="1257"/>
    </location>
</feature>
<feature type="region of interest" description="Disordered" evidence="6">
    <location>
        <begin position="1194"/>
        <end position="1277"/>
    </location>
</feature>
<dbReference type="SUPFAM" id="SSF52047">
    <property type="entry name" value="RNI-like"/>
    <property type="match status" value="3"/>
</dbReference>
<feature type="compositionally biased region" description="Polar residues" evidence="6">
    <location>
        <begin position="1258"/>
        <end position="1272"/>
    </location>
</feature>
<proteinExistence type="predicted"/>
<evidence type="ECO:0000256" key="2">
    <source>
        <dbReference type="ARBA" id="ARBA00022771"/>
    </source>
</evidence>
<feature type="region of interest" description="Disordered" evidence="6">
    <location>
        <begin position="1065"/>
        <end position="1112"/>
    </location>
</feature>
<evidence type="ECO:0008006" key="12">
    <source>
        <dbReference type="Google" id="ProtNLM"/>
    </source>
</evidence>
<dbReference type="PROSITE" id="PS50103">
    <property type="entry name" value="ZF_C3H1"/>
    <property type="match status" value="1"/>
</dbReference>
<evidence type="ECO:0000259" key="8">
    <source>
        <dbReference type="PROSITE" id="PS50199"/>
    </source>
</evidence>
<name>A0A9W7FYQ6_9STRA</name>
<feature type="domain" description="R3H" evidence="9">
    <location>
        <begin position="866"/>
        <end position="933"/>
    </location>
</feature>
<feature type="domain" description="RanBP2-type" evidence="8">
    <location>
        <begin position="355"/>
        <end position="384"/>
    </location>
</feature>
<feature type="compositionally biased region" description="Polar residues" evidence="6">
    <location>
        <begin position="451"/>
        <end position="461"/>
    </location>
</feature>
<evidence type="ECO:0000256" key="5">
    <source>
        <dbReference type="PROSITE-ProRule" id="PRU00723"/>
    </source>
</evidence>
<organism evidence="10 11">
    <name type="scientific">Triparma columacea</name>
    <dbReference type="NCBI Taxonomy" id="722753"/>
    <lineage>
        <taxon>Eukaryota</taxon>
        <taxon>Sar</taxon>
        <taxon>Stramenopiles</taxon>
        <taxon>Ochrophyta</taxon>
        <taxon>Bolidophyceae</taxon>
        <taxon>Parmales</taxon>
        <taxon>Triparmaceae</taxon>
        <taxon>Triparma</taxon>
    </lineage>
</organism>
<gene>
    <name evidence="10" type="ORF">TrCOL_g2472</name>
</gene>
<dbReference type="CDD" id="cd02325">
    <property type="entry name" value="R3H"/>
    <property type="match status" value="1"/>
</dbReference>
<keyword evidence="3 5" id="KW-0862">Zinc</keyword>
<feature type="region of interest" description="Disordered" evidence="6">
    <location>
        <begin position="441"/>
        <end position="466"/>
    </location>
</feature>
<dbReference type="InterPro" id="IPR000571">
    <property type="entry name" value="Znf_CCCH"/>
</dbReference>
<feature type="compositionally biased region" description="Low complexity" evidence="6">
    <location>
        <begin position="388"/>
        <end position="401"/>
    </location>
</feature>
<feature type="region of interest" description="Disordered" evidence="6">
    <location>
        <begin position="1026"/>
        <end position="1052"/>
    </location>
</feature>
<dbReference type="Pfam" id="PF01424">
    <property type="entry name" value="R3H"/>
    <property type="match status" value="1"/>
</dbReference>
<accession>A0A9W7FYQ6</accession>
<feature type="region of interest" description="Disordered" evidence="6">
    <location>
        <begin position="1441"/>
        <end position="1468"/>
    </location>
</feature>
<evidence type="ECO:0000256" key="1">
    <source>
        <dbReference type="ARBA" id="ARBA00022723"/>
    </source>
</evidence>
<reference evidence="11" key="1">
    <citation type="journal article" date="2023" name="Commun. Biol.">
        <title>Genome analysis of Parmales, the sister group of diatoms, reveals the evolutionary specialization of diatoms from phago-mixotrophs to photoautotrophs.</title>
        <authorList>
            <person name="Ban H."/>
            <person name="Sato S."/>
            <person name="Yoshikawa S."/>
            <person name="Yamada K."/>
            <person name="Nakamura Y."/>
            <person name="Ichinomiya M."/>
            <person name="Sato N."/>
            <person name="Blanc-Mathieu R."/>
            <person name="Endo H."/>
            <person name="Kuwata A."/>
            <person name="Ogata H."/>
        </authorList>
    </citation>
    <scope>NUCLEOTIDE SEQUENCE [LARGE SCALE GENOMIC DNA]</scope>
</reference>
<keyword evidence="1 5" id="KW-0479">Metal-binding</keyword>
<dbReference type="Gene3D" id="3.30.1370.50">
    <property type="entry name" value="R3H-like domain"/>
    <property type="match status" value="1"/>
</dbReference>
<protein>
    <recommendedName>
        <fullName evidence="12">R3H domain-containing protein</fullName>
    </recommendedName>
</protein>
<dbReference type="InterPro" id="IPR001876">
    <property type="entry name" value="Znf_RanBP2"/>
</dbReference>
<dbReference type="InterPro" id="IPR036443">
    <property type="entry name" value="Znf_RanBP2_sf"/>
</dbReference>
<keyword evidence="11" id="KW-1185">Reference proteome</keyword>
<dbReference type="InterPro" id="IPR032675">
    <property type="entry name" value="LRR_dom_sf"/>
</dbReference>
<evidence type="ECO:0000313" key="10">
    <source>
        <dbReference type="EMBL" id="GMI23404.1"/>
    </source>
</evidence>
<dbReference type="GO" id="GO:0003676">
    <property type="term" value="F:nucleic acid binding"/>
    <property type="evidence" value="ECO:0007669"/>
    <property type="project" value="UniProtKB-UniRule"/>
</dbReference>
<comment type="caution">
    <text evidence="10">The sequence shown here is derived from an EMBL/GenBank/DDBJ whole genome shotgun (WGS) entry which is preliminary data.</text>
</comment>
<evidence type="ECO:0000256" key="3">
    <source>
        <dbReference type="ARBA" id="ARBA00022833"/>
    </source>
</evidence>
<dbReference type="SUPFAM" id="SSF82708">
    <property type="entry name" value="R3H domain"/>
    <property type="match status" value="1"/>
</dbReference>
<dbReference type="OrthoDB" id="198076at2759"/>